<dbReference type="PANTHER" id="PTHR13357">
    <property type="entry name" value="SH3 ADAPTER PROTEIN SPIN90 NCK INTERACTING PROTEIN WITH SH3 DOMAIN"/>
    <property type="match status" value="1"/>
</dbReference>
<dbReference type="GO" id="GO:0071933">
    <property type="term" value="F:Arp2/3 complex binding"/>
    <property type="evidence" value="ECO:0007669"/>
    <property type="project" value="TreeGrafter"/>
</dbReference>
<dbReference type="InterPro" id="IPR030125">
    <property type="entry name" value="SPIN90/Ldb17"/>
</dbReference>
<dbReference type="GO" id="GO:0006897">
    <property type="term" value="P:endocytosis"/>
    <property type="evidence" value="ECO:0007669"/>
    <property type="project" value="TreeGrafter"/>
</dbReference>
<feature type="compositionally biased region" description="Low complexity" evidence="1">
    <location>
        <begin position="805"/>
        <end position="824"/>
    </location>
</feature>
<feature type="domain" description="SPIN90/Ldb17 leucine-rich" evidence="2">
    <location>
        <begin position="350"/>
        <end position="428"/>
    </location>
</feature>
<proteinExistence type="predicted"/>
<dbReference type="GO" id="GO:0051666">
    <property type="term" value="P:actin cortical patch localization"/>
    <property type="evidence" value="ECO:0007669"/>
    <property type="project" value="TreeGrafter"/>
</dbReference>
<accession>A0A8H5LQ45</accession>
<evidence type="ECO:0000256" key="1">
    <source>
        <dbReference type="SAM" id="MobiDB-lite"/>
    </source>
</evidence>
<feature type="domain" description="SPIN90/Ldb17 leucine-rich" evidence="2">
    <location>
        <begin position="240"/>
        <end position="307"/>
    </location>
</feature>
<gene>
    <name evidence="3" type="ORF">D9758_005497</name>
</gene>
<feature type="compositionally biased region" description="Low complexity" evidence="1">
    <location>
        <begin position="539"/>
        <end position="555"/>
    </location>
</feature>
<evidence type="ECO:0000313" key="4">
    <source>
        <dbReference type="Proteomes" id="UP000559256"/>
    </source>
</evidence>
<feature type="compositionally biased region" description="Gly residues" evidence="1">
    <location>
        <begin position="790"/>
        <end position="804"/>
    </location>
</feature>
<feature type="compositionally biased region" description="Polar residues" evidence="1">
    <location>
        <begin position="511"/>
        <end position="527"/>
    </location>
</feature>
<feature type="compositionally biased region" description="Polar residues" evidence="1">
    <location>
        <begin position="705"/>
        <end position="727"/>
    </location>
</feature>
<feature type="region of interest" description="Disordered" evidence="1">
    <location>
        <begin position="630"/>
        <end position="669"/>
    </location>
</feature>
<feature type="region of interest" description="Disordered" evidence="1">
    <location>
        <begin position="704"/>
        <end position="824"/>
    </location>
</feature>
<comment type="caution">
    <text evidence="3">The sequence shown here is derived from an EMBL/GenBank/DDBJ whole genome shotgun (WGS) entry which is preliminary data.</text>
</comment>
<feature type="compositionally biased region" description="Low complexity" evidence="1">
    <location>
        <begin position="728"/>
        <end position="748"/>
    </location>
</feature>
<evidence type="ECO:0000313" key="3">
    <source>
        <dbReference type="EMBL" id="KAF5365334.1"/>
    </source>
</evidence>
<dbReference type="PANTHER" id="PTHR13357:SF1">
    <property type="entry name" value="NCK-INTERACTING PROTEIN WITH SH3 DOMAIN"/>
    <property type="match status" value="1"/>
</dbReference>
<organism evidence="3 4">
    <name type="scientific">Tetrapyrgos nigripes</name>
    <dbReference type="NCBI Taxonomy" id="182062"/>
    <lineage>
        <taxon>Eukaryota</taxon>
        <taxon>Fungi</taxon>
        <taxon>Dikarya</taxon>
        <taxon>Basidiomycota</taxon>
        <taxon>Agaricomycotina</taxon>
        <taxon>Agaricomycetes</taxon>
        <taxon>Agaricomycetidae</taxon>
        <taxon>Agaricales</taxon>
        <taxon>Marasmiineae</taxon>
        <taxon>Marasmiaceae</taxon>
        <taxon>Tetrapyrgos</taxon>
    </lineage>
</organism>
<dbReference type="AlphaFoldDB" id="A0A8H5LQ45"/>
<dbReference type="GO" id="GO:0000147">
    <property type="term" value="P:actin cortical patch assembly"/>
    <property type="evidence" value="ECO:0007669"/>
    <property type="project" value="TreeGrafter"/>
</dbReference>
<feature type="compositionally biased region" description="Pro residues" evidence="1">
    <location>
        <begin position="577"/>
        <end position="587"/>
    </location>
</feature>
<feature type="region of interest" description="Disordered" evidence="1">
    <location>
        <begin position="479"/>
        <end position="613"/>
    </location>
</feature>
<feature type="compositionally biased region" description="Low complexity" evidence="1">
    <location>
        <begin position="630"/>
        <end position="651"/>
    </location>
</feature>
<dbReference type="GO" id="GO:0030479">
    <property type="term" value="C:actin cortical patch"/>
    <property type="evidence" value="ECO:0007669"/>
    <property type="project" value="TreeGrafter"/>
</dbReference>
<dbReference type="InterPro" id="IPR018556">
    <property type="entry name" value="SPIN90/Ldb17_LRD"/>
</dbReference>
<reference evidence="3 4" key="1">
    <citation type="journal article" date="2020" name="ISME J.">
        <title>Uncovering the hidden diversity of litter-decomposition mechanisms in mushroom-forming fungi.</title>
        <authorList>
            <person name="Floudas D."/>
            <person name="Bentzer J."/>
            <person name="Ahren D."/>
            <person name="Johansson T."/>
            <person name="Persson P."/>
            <person name="Tunlid A."/>
        </authorList>
    </citation>
    <scope>NUCLEOTIDE SEQUENCE [LARGE SCALE GENOMIC DNA]</scope>
    <source>
        <strain evidence="3 4">CBS 291.85</strain>
    </source>
</reference>
<dbReference type="EMBL" id="JAACJM010000028">
    <property type="protein sequence ID" value="KAF5365334.1"/>
    <property type="molecule type" value="Genomic_DNA"/>
</dbReference>
<keyword evidence="4" id="KW-1185">Reference proteome</keyword>
<evidence type="ECO:0000259" key="2">
    <source>
        <dbReference type="Pfam" id="PF09431"/>
    </source>
</evidence>
<dbReference type="Pfam" id="PF09431">
    <property type="entry name" value="SPIN90_LRD"/>
    <property type="match status" value="2"/>
</dbReference>
<protein>
    <recommendedName>
        <fullName evidence="2">SPIN90/Ldb17 leucine-rich domain-containing protein</fullName>
    </recommendedName>
</protein>
<sequence length="824" mass="88780">MLTLRSFIGPTSASTLSISSLSRYPHIYLHPTSSNPTHNARKSQNTNPHTQLICYNILLLYGRRRTDFFRSSKRWAPLVPLLMDHVLVDVEVDVEDTYFGVVSASFGSTSSSGYGHDRNGSFGGEGGSGSVPVPIEAMLRSLGVKVLYEMCRVQKLTLQQLKVFDDPFIDYLFDLVEQTRHLQDETFNYSVIKLIVSVFSTSFLLASAAWGWVGLLRFGLVFAVGVGIGDRGSVWVCSWVALNEQFMVAAISPNDDLSHPHTNGHGHEHGNGSDSKNRVLRILMRRLDSSKTFGENMIFMLNRAREFLLLPLGVSVSLTDCSPDFLPTCLSLAVSSAVYLLLPNTERTPEDQCMQLLVLKLLYLLFTTKGTEEYFYTNDLCVLVDVFLRELVDLDEDSESLRHTYLRVLHPLLTKTQLRSLPYKRPQILYALESLIDSRNSSILVKDINPTTKRLVERCLGGEWCVGLRKVKEQGKVKDLGMEREREENLSDRDGIGSSQLHLGVPGTTGTGRSLKTSRSMEFSASRTHAHRRPPSPPCSTSSSPAPGHIPGHSGSKPKPKAPKSVATSTSMLAGFPPTPAPAPAPQISPTSPTPNLRQHLVQSPERRGSDASYTGVAVASTLSATASSPLASGFSNLTLSRPSSGSTPTRSDIRIQTPRKQGSVGSVTSVSSVHVDGVYGSRPGGFRVPSGTGTLGGTLDSTLIIPSSHTHGSPQLSPTAMSASSYAASVQSTHSHSSATSATSADSGTDRQEKEKPKQRRSAPAPPVQKHRRKPPAVPVRTGVSGSTTRGGTGASGHTGGSGVVFTSIKSSATSTSTGMGRG</sequence>
<name>A0A8H5LQ45_9AGAR</name>
<feature type="compositionally biased region" description="Basic and acidic residues" evidence="1">
    <location>
        <begin position="479"/>
        <end position="495"/>
    </location>
</feature>
<dbReference type="Proteomes" id="UP000559256">
    <property type="component" value="Unassembled WGS sequence"/>
</dbReference>
<dbReference type="OrthoDB" id="445362at2759"/>